<sequence length="108" mass="12503">MITSSLVDAEVRVRMITQPDPFSAFFKLCFRLWEWSKCYATHLVFATIAAVTVACVPDKSFLPHFVQTTTRLLNLTLKYTEKTDESKRGNKQCFALVPHCHMRHNPRL</sequence>
<evidence type="ECO:0000313" key="2">
    <source>
        <dbReference type="Proteomes" id="UP000735302"/>
    </source>
</evidence>
<keyword evidence="2" id="KW-1185">Reference proteome</keyword>
<gene>
    <name evidence="1" type="ORF">PoB_002549300</name>
</gene>
<dbReference type="AlphaFoldDB" id="A0AAV3ZVV5"/>
<evidence type="ECO:0000313" key="1">
    <source>
        <dbReference type="EMBL" id="GFN98987.1"/>
    </source>
</evidence>
<protein>
    <submittedName>
        <fullName evidence="1">Uncharacterized protein</fullName>
    </submittedName>
</protein>
<reference evidence="1 2" key="1">
    <citation type="journal article" date="2021" name="Elife">
        <title>Chloroplast acquisition without the gene transfer in kleptoplastic sea slugs, Plakobranchus ocellatus.</title>
        <authorList>
            <person name="Maeda T."/>
            <person name="Takahashi S."/>
            <person name="Yoshida T."/>
            <person name="Shimamura S."/>
            <person name="Takaki Y."/>
            <person name="Nagai Y."/>
            <person name="Toyoda A."/>
            <person name="Suzuki Y."/>
            <person name="Arimoto A."/>
            <person name="Ishii H."/>
            <person name="Satoh N."/>
            <person name="Nishiyama T."/>
            <person name="Hasebe M."/>
            <person name="Maruyama T."/>
            <person name="Minagawa J."/>
            <person name="Obokata J."/>
            <person name="Shigenobu S."/>
        </authorList>
    </citation>
    <scope>NUCLEOTIDE SEQUENCE [LARGE SCALE GENOMIC DNA]</scope>
</reference>
<proteinExistence type="predicted"/>
<organism evidence="1 2">
    <name type="scientific">Plakobranchus ocellatus</name>
    <dbReference type="NCBI Taxonomy" id="259542"/>
    <lineage>
        <taxon>Eukaryota</taxon>
        <taxon>Metazoa</taxon>
        <taxon>Spiralia</taxon>
        <taxon>Lophotrochozoa</taxon>
        <taxon>Mollusca</taxon>
        <taxon>Gastropoda</taxon>
        <taxon>Heterobranchia</taxon>
        <taxon>Euthyneura</taxon>
        <taxon>Panpulmonata</taxon>
        <taxon>Sacoglossa</taxon>
        <taxon>Placobranchoidea</taxon>
        <taxon>Plakobranchidae</taxon>
        <taxon>Plakobranchus</taxon>
    </lineage>
</organism>
<comment type="caution">
    <text evidence="1">The sequence shown here is derived from an EMBL/GenBank/DDBJ whole genome shotgun (WGS) entry which is preliminary data.</text>
</comment>
<accession>A0AAV3ZVV5</accession>
<dbReference type="Proteomes" id="UP000735302">
    <property type="component" value="Unassembled WGS sequence"/>
</dbReference>
<name>A0AAV3ZVV5_9GAST</name>
<dbReference type="EMBL" id="BLXT01002928">
    <property type="protein sequence ID" value="GFN98987.1"/>
    <property type="molecule type" value="Genomic_DNA"/>
</dbReference>